<evidence type="ECO:0000256" key="2">
    <source>
        <dbReference type="ARBA" id="ARBA00022490"/>
    </source>
</evidence>
<keyword evidence="3" id="KW-0677">Repeat</keyword>
<dbReference type="Gene3D" id="1.25.40.10">
    <property type="entry name" value="Tetratricopeptide repeat domain"/>
    <property type="match status" value="2"/>
</dbReference>
<evidence type="ECO:0000256" key="6">
    <source>
        <dbReference type="PROSITE-ProRule" id="PRU00339"/>
    </source>
</evidence>
<evidence type="ECO:0000256" key="4">
    <source>
        <dbReference type="ARBA" id="ARBA00022803"/>
    </source>
</evidence>
<proteinExistence type="inferred from homology"/>
<comment type="subcellular location">
    <subcellularLocation>
        <location evidence="1">Cytoplasm</location>
    </subcellularLocation>
</comment>
<keyword evidence="4 6" id="KW-0802">TPR repeat</keyword>
<dbReference type="RefSeq" id="WP_273305304.1">
    <property type="nucleotide sequence ID" value="NZ_DYUD01000009.1"/>
</dbReference>
<keyword evidence="7" id="KW-1133">Transmembrane helix</keyword>
<dbReference type="AlphaFoldDB" id="A0A921SUF6"/>
<dbReference type="EMBL" id="DYUD01000009">
    <property type="protein sequence ID" value="HJG88239.1"/>
    <property type="molecule type" value="Genomic_DNA"/>
</dbReference>
<comment type="caution">
    <text evidence="8">The sequence shown here is derived from an EMBL/GenBank/DDBJ whole genome shotgun (WGS) entry which is preliminary data.</text>
</comment>
<dbReference type="SMART" id="SM00028">
    <property type="entry name" value="TPR"/>
    <property type="match status" value="4"/>
</dbReference>
<comment type="similarity">
    <text evidence="5">Belongs to the Rap family.</text>
</comment>
<dbReference type="GO" id="GO:0006355">
    <property type="term" value="P:regulation of DNA-templated transcription"/>
    <property type="evidence" value="ECO:0007669"/>
    <property type="project" value="InterPro"/>
</dbReference>
<dbReference type="PANTHER" id="PTHR46630:SF1">
    <property type="entry name" value="TETRATRICOPEPTIDE REPEAT PROTEIN 29"/>
    <property type="match status" value="1"/>
</dbReference>
<dbReference type="PROSITE" id="PS50005">
    <property type="entry name" value="TPR"/>
    <property type="match status" value="1"/>
</dbReference>
<dbReference type="InterPro" id="IPR019734">
    <property type="entry name" value="TPR_rpt"/>
</dbReference>
<evidence type="ECO:0000313" key="9">
    <source>
        <dbReference type="Proteomes" id="UP000757103"/>
    </source>
</evidence>
<dbReference type="PANTHER" id="PTHR46630">
    <property type="entry name" value="TETRATRICOPEPTIDE REPEAT PROTEIN 29"/>
    <property type="match status" value="1"/>
</dbReference>
<dbReference type="Pfam" id="PF13181">
    <property type="entry name" value="TPR_8"/>
    <property type="match status" value="1"/>
</dbReference>
<evidence type="ECO:0000256" key="1">
    <source>
        <dbReference type="ARBA" id="ARBA00004496"/>
    </source>
</evidence>
<organism evidence="8 9">
    <name type="scientific">Barnesiella viscericola</name>
    <dbReference type="NCBI Taxonomy" id="397865"/>
    <lineage>
        <taxon>Bacteria</taxon>
        <taxon>Pseudomonadati</taxon>
        <taxon>Bacteroidota</taxon>
        <taxon>Bacteroidia</taxon>
        <taxon>Bacteroidales</taxon>
        <taxon>Barnesiellaceae</taxon>
        <taxon>Barnesiella</taxon>
    </lineage>
</organism>
<reference evidence="8" key="1">
    <citation type="journal article" date="2021" name="PeerJ">
        <title>Extensive microbial diversity within the chicken gut microbiome revealed by metagenomics and culture.</title>
        <authorList>
            <person name="Gilroy R."/>
            <person name="Ravi A."/>
            <person name="Getino M."/>
            <person name="Pursley I."/>
            <person name="Horton D.L."/>
            <person name="Alikhan N.F."/>
            <person name="Baker D."/>
            <person name="Gharbi K."/>
            <person name="Hall N."/>
            <person name="Watson M."/>
            <person name="Adriaenssens E.M."/>
            <person name="Foster-Nyarko E."/>
            <person name="Jarju S."/>
            <person name="Secka A."/>
            <person name="Antonio M."/>
            <person name="Oren A."/>
            <person name="Chaudhuri R.R."/>
            <person name="La Ragione R."/>
            <person name="Hildebrand F."/>
            <person name="Pallen M.J."/>
        </authorList>
    </citation>
    <scope>NUCLEOTIDE SEQUENCE</scope>
    <source>
        <strain evidence="8">CHK121-7720</strain>
    </source>
</reference>
<sequence length="430" mass="49588">MEERHIPDSAIILYHQALKQLDKAPNDTLKGDIYNRLGDLLLDHNLYETACDSYQQAVVVSQGLDDKSNLSHAYRGLGKYHFLYKDRDSVLFYFEKPLQFFNQIKNQEEQSSVYNNLASAYKQQSNIDKALACNARALSLTRDEVKRLRNYAVRGQLFALQMQYDSALFYLEQASHSRETSVKASAYFKLADLPEEAGIADSLKYRYLQEAYRLSDSIENSAVSHQIDRQEHLRITADLKEKSHTRLLVAITICVVAVLLLSVAVFLFYRRHLRRRNEQLFAHKWKKQEARAQENESRELQLIDIIRKVGEGCSRDFKATPAYSLWYPKISSGKESLSYDEQKQFQTLVVKAFDPYLKQLSNVVPLTENDAFLCALIQLGFSTRECATCRGISNETIRSQRTRIRKKIPENFLEQGLGTVILGEENLSKR</sequence>
<reference evidence="8" key="2">
    <citation type="submission" date="2021-09" db="EMBL/GenBank/DDBJ databases">
        <authorList>
            <person name="Gilroy R."/>
        </authorList>
    </citation>
    <scope>NUCLEOTIDE SEQUENCE</scope>
    <source>
        <strain evidence="8">CHK121-7720</strain>
    </source>
</reference>
<evidence type="ECO:0000256" key="7">
    <source>
        <dbReference type="SAM" id="Phobius"/>
    </source>
</evidence>
<dbReference type="InterPro" id="IPR011990">
    <property type="entry name" value="TPR-like_helical_dom_sf"/>
</dbReference>
<keyword evidence="2" id="KW-0963">Cytoplasm</keyword>
<accession>A0A921SUF6</accession>
<feature type="repeat" description="TPR" evidence="6">
    <location>
        <begin position="111"/>
        <end position="144"/>
    </location>
</feature>
<dbReference type="SUPFAM" id="SSF46894">
    <property type="entry name" value="C-terminal effector domain of the bipartite response regulators"/>
    <property type="match status" value="1"/>
</dbReference>
<dbReference type="GO" id="GO:0003677">
    <property type="term" value="F:DNA binding"/>
    <property type="evidence" value="ECO:0007669"/>
    <property type="project" value="InterPro"/>
</dbReference>
<evidence type="ECO:0000256" key="3">
    <source>
        <dbReference type="ARBA" id="ARBA00022737"/>
    </source>
</evidence>
<keyword evidence="7" id="KW-0472">Membrane</keyword>
<dbReference type="SUPFAM" id="SSF48452">
    <property type="entry name" value="TPR-like"/>
    <property type="match status" value="1"/>
</dbReference>
<dbReference type="InterPro" id="IPR051476">
    <property type="entry name" value="Bac_ResReg_Asp_Phosphatase"/>
</dbReference>
<keyword evidence="7" id="KW-0812">Transmembrane</keyword>
<dbReference type="Proteomes" id="UP000757103">
    <property type="component" value="Unassembled WGS sequence"/>
</dbReference>
<dbReference type="InterPro" id="IPR016032">
    <property type="entry name" value="Sig_transdc_resp-reg_C-effctor"/>
</dbReference>
<protein>
    <submittedName>
        <fullName evidence="8">Tetratricopeptide repeat protein</fullName>
    </submittedName>
</protein>
<feature type="transmembrane region" description="Helical" evidence="7">
    <location>
        <begin position="247"/>
        <end position="269"/>
    </location>
</feature>
<dbReference type="GO" id="GO:0005737">
    <property type="term" value="C:cytoplasm"/>
    <property type="evidence" value="ECO:0007669"/>
    <property type="project" value="UniProtKB-SubCell"/>
</dbReference>
<evidence type="ECO:0000256" key="5">
    <source>
        <dbReference type="ARBA" id="ARBA00038253"/>
    </source>
</evidence>
<name>A0A921SUF6_9BACT</name>
<gene>
    <name evidence="8" type="ORF">K8U91_02010</name>
</gene>
<evidence type="ECO:0000313" key="8">
    <source>
        <dbReference type="EMBL" id="HJG88239.1"/>
    </source>
</evidence>